<protein>
    <submittedName>
        <fullName evidence="1">Uncharacterized protein</fullName>
    </submittedName>
</protein>
<keyword evidence="2" id="KW-1185">Reference proteome</keyword>
<evidence type="ECO:0000313" key="2">
    <source>
        <dbReference type="Proteomes" id="UP001497516"/>
    </source>
</evidence>
<reference evidence="1 2" key="1">
    <citation type="submission" date="2024-04" db="EMBL/GenBank/DDBJ databases">
        <authorList>
            <person name="Fracassetti M."/>
        </authorList>
    </citation>
    <scope>NUCLEOTIDE SEQUENCE [LARGE SCALE GENOMIC DNA]</scope>
</reference>
<evidence type="ECO:0000313" key="1">
    <source>
        <dbReference type="EMBL" id="CAL1396166.1"/>
    </source>
</evidence>
<proteinExistence type="predicted"/>
<accession>A0AAV2FD11</accession>
<name>A0AAV2FD11_9ROSI</name>
<dbReference type="EMBL" id="OZ034819">
    <property type="protein sequence ID" value="CAL1396166.1"/>
    <property type="molecule type" value="Genomic_DNA"/>
</dbReference>
<dbReference type="Proteomes" id="UP001497516">
    <property type="component" value="Chromosome 6"/>
</dbReference>
<dbReference type="AlphaFoldDB" id="A0AAV2FD11"/>
<gene>
    <name evidence="1" type="ORF">LTRI10_LOCUS36550</name>
</gene>
<organism evidence="1 2">
    <name type="scientific">Linum trigynum</name>
    <dbReference type="NCBI Taxonomy" id="586398"/>
    <lineage>
        <taxon>Eukaryota</taxon>
        <taxon>Viridiplantae</taxon>
        <taxon>Streptophyta</taxon>
        <taxon>Embryophyta</taxon>
        <taxon>Tracheophyta</taxon>
        <taxon>Spermatophyta</taxon>
        <taxon>Magnoliopsida</taxon>
        <taxon>eudicotyledons</taxon>
        <taxon>Gunneridae</taxon>
        <taxon>Pentapetalae</taxon>
        <taxon>rosids</taxon>
        <taxon>fabids</taxon>
        <taxon>Malpighiales</taxon>
        <taxon>Linaceae</taxon>
        <taxon>Linum</taxon>
    </lineage>
</organism>
<sequence length="83" mass="9539">MEWFGEGARQLMSGRNMSDTKDTILDKITDKKIFKCQMLHARMVDRITREVDNAKVVAVEDRVGRSEVDEAHEADFEPKGVQK</sequence>